<comment type="caution">
    <text evidence="1">The sequence shown here is derived from an EMBL/GenBank/DDBJ whole genome shotgun (WGS) entry which is preliminary data.</text>
</comment>
<sequence>MWQRLTRISAKMGSMNLLVTVYLSLKDVNGCMKSLRWSEDG</sequence>
<accession>A0A162EWT9</accession>
<protein>
    <submittedName>
        <fullName evidence="1">Uncharacterized protein</fullName>
    </submittedName>
</protein>
<dbReference type="PATRIC" id="fig|1590.198.peg.308"/>
<reference evidence="1 2" key="1">
    <citation type="submission" date="2016-03" db="EMBL/GenBank/DDBJ databases">
        <title>Comparative genomics of 54 Lactobacillus plantarum strains reveals genomic uncoupling from niche constraints.</title>
        <authorList>
            <person name="Martino M.E."/>
        </authorList>
    </citation>
    <scope>NUCLEOTIDE SEQUENCE [LARGE SCALE GENOMIC DNA]</scope>
    <source>
        <strain evidence="1 2">19.1</strain>
    </source>
</reference>
<organism evidence="1 2">
    <name type="scientific">Lactiplantibacillus plantarum</name>
    <name type="common">Lactobacillus plantarum</name>
    <dbReference type="NCBI Taxonomy" id="1590"/>
    <lineage>
        <taxon>Bacteria</taxon>
        <taxon>Bacillati</taxon>
        <taxon>Bacillota</taxon>
        <taxon>Bacilli</taxon>
        <taxon>Lactobacillales</taxon>
        <taxon>Lactobacillaceae</taxon>
        <taxon>Lactiplantibacillus</taxon>
    </lineage>
</organism>
<evidence type="ECO:0000313" key="2">
    <source>
        <dbReference type="Proteomes" id="UP000076882"/>
    </source>
</evidence>
<dbReference type="AlphaFoldDB" id="A0A162EWT9"/>
<dbReference type="EMBL" id="LUXM01000040">
    <property type="protein sequence ID" value="KZU91829.1"/>
    <property type="molecule type" value="Genomic_DNA"/>
</dbReference>
<gene>
    <name evidence="1" type="ORF">Lp19_3115</name>
</gene>
<evidence type="ECO:0000313" key="1">
    <source>
        <dbReference type="EMBL" id="KZU91829.1"/>
    </source>
</evidence>
<proteinExistence type="predicted"/>
<name>A0A162EWT9_LACPN</name>
<dbReference type="Proteomes" id="UP000076882">
    <property type="component" value="Unassembled WGS sequence"/>
</dbReference>